<protein>
    <recommendedName>
        <fullName evidence="8">YetF C-terminal domain-containing protein</fullName>
    </recommendedName>
</protein>
<feature type="transmembrane region" description="Helical" evidence="7">
    <location>
        <begin position="33"/>
        <end position="53"/>
    </location>
</feature>
<keyword evidence="6 7" id="KW-0472">Membrane</keyword>
<dbReference type="InterPro" id="IPR007353">
    <property type="entry name" value="DUF421"/>
</dbReference>
<organism evidence="9 10">
    <name type="scientific">Candidatus Reconcilbacillus cellulovorans</name>
    <dbReference type="NCBI Taxonomy" id="1906605"/>
    <lineage>
        <taxon>Bacteria</taxon>
        <taxon>Bacillati</taxon>
        <taxon>Bacillota</taxon>
        <taxon>Bacilli</taxon>
        <taxon>Bacillales</taxon>
        <taxon>Paenibacillaceae</taxon>
        <taxon>Candidatus Reconcilbacillus</taxon>
    </lineage>
</organism>
<evidence type="ECO:0000256" key="1">
    <source>
        <dbReference type="ARBA" id="ARBA00004651"/>
    </source>
</evidence>
<comment type="caution">
    <text evidence="9">The sequence shown here is derived from an EMBL/GenBank/DDBJ whole genome shotgun (WGS) entry which is preliminary data.</text>
</comment>
<evidence type="ECO:0000256" key="2">
    <source>
        <dbReference type="ARBA" id="ARBA00006448"/>
    </source>
</evidence>
<gene>
    <name evidence="9" type="ORF">BLM47_09625</name>
</gene>
<dbReference type="GO" id="GO:0005886">
    <property type="term" value="C:plasma membrane"/>
    <property type="evidence" value="ECO:0007669"/>
    <property type="project" value="UniProtKB-SubCell"/>
</dbReference>
<dbReference type="Proteomes" id="UP000243688">
    <property type="component" value="Unassembled WGS sequence"/>
</dbReference>
<dbReference type="PANTHER" id="PTHR34582:SF7">
    <property type="entry name" value="UPF0702 TRANSMEMBRANE PROTEIN YDFS"/>
    <property type="match status" value="1"/>
</dbReference>
<name>A0A2A6DZJ8_9BACL</name>
<comment type="subcellular location">
    <subcellularLocation>
        <location evidence="1">Cell membrane</location>
        <topology evidence="1">Multi-pass membrane protein</topology>
    </subcellularLocation>
</comment>
<dbReference type="Gene3D" id="3.30.240.20">
    <property type="entry name" value="bsu07140 like domains"/>
    <property type="match status" value="2"/>
</dbReference>
<evidence type="ECO:0000256" key="4">
    <source>
        <dbReference type="ARBA" id="ARBA00022692"/>
    </source>
</evidence>
<dbReference type="InterPro" id="IPR023090">
    <property type="entry name" value="UPF0702_alpha/beta_dom_sf"/>
</dbReference>
<evidence type="ECO:0000256" key="3">
    <source>
        <dbReference type="ARBA" id="ARBA00022475"/>
    </source>
</evidence>
<accession>A0A2A6DZJ8</accession>
<feature type="transmembrane region" description="Helical" evidence="7">
    <location>
        <begin position="6"/>
        <end position="26"/>
    </location>
</feature>
<evidence type="ECO:0000313" key="10">
    <source>
        <dbReference type="Proteomes" id="UP000243688"/>
    </source>
</evidence>
<reference evidence="9 10" key="1">
    <citation type="submission" date="2016-12" db="EMBL/GenBank/DDBJ databases">
        <title>Candidatus Reconcilibacillus cellulovorans genome.</title>
        <authorList>
            <person name="Kolinko S."/>
            <person name="Wu Y.-W."/>
            <person name="Tachea F."/>
            <person name="Denzel E."/>
            <person name="Hiras J."/>
            <person name="Baecker N."/>
            <person name="Chan L.J."/>
            <person name="Eichorst S.A."/>
            <person name="Frey D."/>
            <person name="Adams P.D."/>
            <person name="Pray T."/>
            <person name="Tanjore D."/>
            <person name="Petzold C.J."/>
            <person name="Gladden J.M."/>
            <person name="Simmons B.A."/>
            <person name="Singer S.W."/>
        </authorList>
    </citation>
    <scope>NUCLEOTIDE SEQUENCE [LARGE SCALE GENOMIC DNA]</scope>
    <source>
        <strain evidence="9">JTherm</strain>
    </source>
</reference>
<dbReference type="AlphaFoldDB" id="A0A2A6DZJ8"/>
<dbReference type="InterPro" id="IPR012452">
    <property type="entry name" value="DUF1657"/>
</dbReference>
<dbReference type="Pfam" id="PF04239">
    <property type="entry name" value="DUF421"/>
    <property type="match status" value="1"/>
</dbReference>
<evidence type="ECO:0000259" key="8">
    <source>
        <dbReference type="Pfam" id="PF04239"/>
    </source>
</evidence>
<feature type="domain" description="YetF C-terminal" evidence="8">
    <location>
        <begin position="82"/>
        <end position="214"/>
    </location>
</feature>
<comment type="similarity">
    <text evidence="2">Belongs to the UPF0702 family.</text>
</comment>
<dbReference type="Pfam" id="PF07870">
    <property type="entry name" value="DUF1657"/>
    <property type="match status" value="1"/>
</dbReference>
<evidence type="ECO:0000256" key="6">
    <source>
        <dbReference type="ARBA" id="ARBA00023136"/>
    </source>
</evidence>
<feature type="transmembrane region" description="Helical" evidence="7">
    <location>
        <begin position="59"/>
        <end position="79"/>
    </location>
</feature>
<dbReference type="PANTHER" id="PTHR34582">
    <property type="entry name" value="UPF0702 TRANSMEMBRANE PROTEIN YCAP"/>
    <property type="match status" value="1"/>
</dbReference>
<keyword evidence="5 7" id="KW-1133">Transmembrane helix</keyword>
<evidence type="ECO:0000256" key="7">
    <source>
        <dbReference type="SAM" id="Phobius"/>
    </source>
</evidence>
<keyword evidence="4 7" id="KW-0812">Transmembrane</keyword>
<keyword evidence="3" id="KW-1003">Cell membrane</keyword>
<dbReference type="EMBL" id="MOXJ01000022">
    <property type="protein sequence ID" value="PDO09979.1"/>
    <property type="molecule type" value="Genomic_DNA"/>
</dbReference>
<evidence type="ECO:0000256" key="5">
    <source>
        <dbReference type="ARBA" id="ARBA00022989"/>
    </source>
</evidence>
<evidence type="ECO:0000313" key="9">
    <source>
        <dbReference type="EMBL" id="PDO09979.1"/>
    </source>
</evidence>
<sequence>MPEWMLVAVRTFAAILALLVVTRLLGKRQITELSVFEYITGITLGSLAAYVSIDMQENWYLGFVALIVWAGMSLLIEFLQIKSKWFRDLVDGRSTVLIKEGKIMEKNLKKERLTIDELLQQLRKKNVFKLSDVEFAVMEPTGEINVMLRKEYQPLTASHLGVRVGPEREPQTVIMDGNILDEPLATMGLNRDWLLAELDKQGIAPENVFVAQVDAYGQLYVDVYDDQLKLPEPQQKASLFATLKKCEADLEMFSLSSEHESAKQLYGECARLLKNVISDLEPLLTR</sequence>
<proteinExistence type="inferred from homology"/>